<feature type="domain" description="GED" evidence="7">
    <location>
        <begin position="510"/>
        <end position="597"/>
    </location>
</feature>
<evidence type="ECO:0000256" key="3">
    <source>
        <dbReference type="ARBA" id="ARBA00022801"/>
    </source>
</evidence>
<evidence type="ECO:0000256" key="4">
    <source>
        <dbReference type="ARBA" id="ARBA00023134"/>
    </source>
</evidence>
<dbReference type="InterPro" id="IPR027417">
    <property type="entry name" value="P-loop_NTPase"/>
</dbReference>
<comment type="similarity">
    <text evidence="6">Belongs to the TRAFAC class dynamin-like GTPase superfamily. Dynamin/Fzo/YdjA family.</text>
</comment>
<reference evidence="9" key="1">
    <citation type="submission" date="2006-10" db="EMBL/GenBank/DDBJ databases">
        <authorList>
            <person name="Amadeo P."/>
            <person name="Zhao Q."/>
            <person name="Wortman J."/>
            <person name="Fraser-Liggett C."/>
            <person name="Carlton J."/>
        </authorList>
    </citation>
    <scope>NUCLEOTIDE SEQUENCE</scope>
    <source>
        <strain evidence="9">G3</strain>
    </source>
</reference>
<evidence type="ECO:0000313" key="10">
    <source>
        <dbReference type="Proteomes" id="UP000001542"/>
    </source>
</evidence>
<evidence type="ECO:0000256" key="6">
    <source>
        <dbReference type="RuleBase" id="RU003932"/>
    </source>
</evidence>
<dbReference type="InterPro" id="IPR003130">
    <property type="entry name" value="GED"/>
</dbReference>
<dbReference type="SMART" id="SM00302">
    <property type="entry name" value="GED"/>
    <property type="match status" value="1"/>
</dbReference>
<dbReference type="GO" id="GO:0008017">
    <property type="term" value="F:microtubule binding"/>
    <property type="evidence" value="ECO:0000318"/>
    <property type="project" value="GO_Central"/>
</dbReference>
<dbReference type="Pfam" id="PF01031">
    <property type="entry name" value="Dynamin_M"/>
    <property type="match status" value="1"/>
</dbReference>
<keyword evidence="4 6" id="KW-0342">GTP-binding</keyword>
<dbReference type="GO" id="GO:0005737">
    <property type="term" value="C:cytoplasm"/>
    <property type="evidence" value="ECO:0000318"/>
    <property type="project" value="GO_Central"/>
</dbReference>
<keyword evidence="3" id="KW-0378">Hydrolase</keyword>
<dbReference type="GO" id="GO:0005525">
    <property type="term" value="F:GTP binding"/>
    <property type="evidence" value="ECO:0007669"/>
    <property type="project" value="UniProtKB-KW"/>
</dbReference>
<dbReference type="SMR" id="A2FH85"/>
<dbReference type="Gene3D" id="3.40.50.300">
    <property type="entry name" value="P-loop containing nucleotide triphosphate hydrolases"/>
    <property type="match status" value="1"/>
</dbReference>
<evidence type="ECO:0000256" key="1">
    <source>
        <dbReference type="ARBA" id="ARBA00011980"/>
    </source>
</evidence>
<keyword evidence="10" id="KW-1185">Reference proteome</keyword>
<dbReference type="FunFam" id="1.20.120.1240:FF:000024">
    <property type="entry name" value="Dynamin central region family protein"/>
    <property type="match status" value="1"/>
</dbReference>
<feature type="domain" description="Dynamin-type G" evidence="8">
    <location>
        <begin position="22"/>
        <end position="293"/>
    </location>
</feature>
<accession>A2FH85</accession>
<dbReference type="AlphaFoldDB" id="A2FH85"/>
<evidence type="ECO:0000256" key="2">
    <source>
        <dbReference type="ARBA" id="ARBA00022741"/>
    </source>
</evidence>
<dbReference type="Pfam" id="PF00350">
    <property type="entry name" value="Dynamin_N"/>
    <property type="match status" value="1"/>
</dbReference>
<dbReference type="EMBL" id="DS113791">
    <property type="protein sequence ID" value="EAX95723.1"/>
    <property type="molecule type" value="Genomic_DNA"/>
</dbReference>
<dbReference type="Pfam" id="PF02212">
    <property type="entry name" value="GED"/>
    <property type="match status" value="1"/>
</dbReference>
<evidence type="ECO:0000259" key="8">
    <source>
        <dbReference type="PROSITE" id="PS51718"/>
    </source>
</evidence>
<evidence type="ECO:0000256" key="5">
    <source>
        <dbReference type="ARBA" id="ARBA00048040"/>
    </source>
</evidence>
<dbReference type="PANTHER" id="PTHR11566:SF212">
    <property type="entry name" value="DYNAMIN"/>
    <property type="match status" value="1"/>
</dbReference>
<dbReference type="InterPro" id="IPR022812">
    <property type="entry name" value="Dynamin"/>
</dbReference>
<dbReference type="eggNOG" id="KOG0446">
    <property type="taxonomic scope" value="Eukaryota"/>
</dbReference>
<dbReference type="PANTHER" id="PTHR11566">
    <property type="entry name" value="DYNAMIN"/>
    <property type="match status" value="1"/>
</dbReference>
<dbReference type="VEuPathDB" id="TrichDB:TVAG_123140"/>
<comment type="catalytic activity">
    <reaction evidence="5">
        <text>GTP + H2O = GDP + phosphate + H(+)</text>
        <dbReference type="Rhea" id="RHEA:19669"/>
        <dbReference type="ChEBI" id="CHEBI:15377"/>
        <dbReference type="ChEBI" id="CHEBI:15378"/>
        <dbReference type="ChEBI" id="CHEBI:37565"/>
        <dbReference type="ChEBI" id="CHEBI:43474"/>
        <dbReference type="ChEBI" id="CHEBI:58189"/>
        <dbReference type="EC" id="3.6.5.5"/>
    </reaction>
</comment>
<protein>
    <recommendedName>
        <fullName evidence="1">dynamin GTPase</fullName>
        <ecNumber evidence="1">3.6.5.5</ecNumber>
    </recommendedName>
</protein>
<dbReference type="PRINTS" id="PR00195">
    <property type="entry name" value="DYNAMIN"/>
</dbReference>
<dbReference type="KEGG" id="tva:4753485"/>
<evidence type="ECO:0000313" key="9">
    <source>
        <dbReference type="EMBL" id="EAX95723.1"/>
    </source>
</evidence>
<dbReference type="STRING" id="5722.A2FH85"/>
<dbReference type="Proteomes" id="UP000001542">
    <property type="component" value="Unassembled WGS sequence"/>
</dbReference>
<dbReference type="GO" id="GO:0005874">
    <property type="term" value="C:microtubule"/>
    <property type="evidence" value="ECO:0000318"/>
    <property type="project" value="GO_Central"/>
</dbReference>
<dbReference type="RefSeq" id="XP_001308653.1">
    <property type="nucleotide sequence ID" value="XM_001308652.1"/>
</dbReference>
<gene>
    <name evidence="9" type="ORF">TVAG_123140</name>
</gene>
<dbReference type="InterPro" id="IPR019762">
    <property type="entry name" value="Dynamin_GTPase_CS"/>
</dbReference>
<dbReference type="OMA" id="HMANRMG"/>
<dbReference type="GO" id="GO:0003924">
    <property type="term" value="F:GTPase activity"/>
    <property type="evidence" value="ECO:0000318"/>
    <property type="project" value="GO_Central"/>
</dbReference>
<dbReference type="InterPro" id="IPR030381">
    <property type="entry name" value="G_DYNAMIN_dom"/>
</dbReference>
<dbReference type="GO" id="GO:0005886">
    <property type="term" value="C:plasma membrane"/>
    <property type="evidence" value="ECO:0000318"/>
    <property type="project" value="GO_Central"/>
</dbReference>
<dbReference type="SMART" id="SM00053">
    <property type="entry name" value="DYNc"/>
    <property type="match status" value="1"/>
</dbReference>
<dbReference type="InterPro" id="IPR020850">
    <property type="entry name" value="GED_dom"/>
</dbReference>
<sequence length="597" mass="67499">MDTLIPVLNKLQDVFQRVGHDSIDLPQIVVVGCQSCGKSSVLESLVQKDFLPRGSGIVTRRPLVLQLVHNDGDQKPKEFAVFNHKPDEIFTNFDKVRQEIEDETDRLCGSNKGVTDAPINLRVTSPNVLNLTLVDLPGLTKVAVEGQAADLPQQIRNMVMSYITKENAIILAITPANTDLANSDSLLIAREVDPKGTRTIGVITKLDIMDKGTNARDVLLNKVYPLNLGYIGVVNRSQKDIDDGKPMEKVIESEHRFFLTTPEYRDLAETCGYKYLATTLNGILMRHIKSKLPSVHNEINELLRRKEHELIGYGDVFGNSKEEKQLFLYKMLEGYLSIYQGLLLGTSDDLRTNGLDGGQYLMDYLINDLPKRLDEIPSAKTMPREKVIAMIEANSGLQRALFFPEATFYRLIRDYIEMMRAPSTEAAEIVHHRMMELHTKVILPELDRFPRVKALLSQSIADIAKETLEECLVYVNQIIDIQSCYINSEHKSFMERTQAQLQSGSLDNNVDFLLELVDRYVDICKREIADVIPKTVHRILIKKSTEVMRQELFKRLVTDPDLAEDPDVAARRAKCVALIKALKEASSILNEVRMAHV</sequence>
<dbReference type="PROSITE" id="PS51718">
    <property type="entry name" value="G_DYNAMIN_2"/>
    <property type="match status" value="1"/>
</dbReference>
<reference evidence="9" key="2">
    <citation type="journal article" date="2007" name="Science">
        <title>Draft genome sequence of the sexually transmitted pathogen Trichomonas vaginalis.</title>
        <authorList>
            <person name="Carlton J.M."/>
            <person name="Hirt R.P."/>
            <person name="Silva J.C."/>
            <person name="Delcher A.L."/>
            <person name="Schatz M."/>
            <person name="Zhao Q."/>
            <person name="Wortman J.R."/>
            <person name="Bidwell S.L."/>
            <person name="Alsmark U.C.M."/>
            <person name="Besteiro S."/>
            <person name="Sicheritz-Ponten T."/>
            <person name="Noel C.J."/>
            <person name="Dacks J.B."/>
            <person name="Foster P.G."/>
            <person name="Simillion C."/>
            <person name="Van de Peer Y."/>
            <person name="Miranda-Saavedra D."/>
            <person name="Barton G.J."/>
            <person name="Westrop G.D."/>
            <person name="Mueller S."/>
            <person name="Dessi D."/>
            <person name="Fiori P.L."/>
            <person name="Ren Q."/>
            <person name="Paulsen I."/>
            <person name="Zhang H."/>
            <person name="Bastida-Corcuera F.D."/>
            <person name="Simoes-Barbosa A."/>
            <person name="Brown M.T."/>
            <person name="Hayes R.D."/>
            <person name="Mukherjee M."/>
            <person name="Okumura C.Y."/>
            <person name="Schneider R."/>
            <person name="Smith A.J."/>
            <person name="Vanacova S."/>
            <person name="Villalvazo M."/>
            <person name="Haas B.J."/>
            <person name="Pertea M."/>
            <person name="Feldblyum T.V."/>
            <person name="Utterback T.R."/>
            <person name="Shu C.L."/>
            <person name="Osoegawa K."/>
            <person name="de Jong P.J."/>
            <person name="Hrdy I."/>
            <person name="Horvathova L."/>
            <person name="Zubacova Z."/>
            <person name="Dolezal P."/>
            <person name="Malik S.B."/>
            <person name="Logsdon J.M. Jr."/>
            <person name="Henze K."/>
            <person name="Gupta A."/>
            <person name="Wang C.C."/>
            <person name="Dunne R.L."/>
            <person name="Upcroft J.A."/>
            <person name="Upcroft P."/>
            <person name="White O."/>
            <person name="Salzberg S.L."/>
            <person name="Tang P."/>
            <person name="Chiu C.-H."/>
            <person name="Lee Y.-S."/>
            <person name="Embley T.M."/>
            <person name="Coombs G.H."/>
            <person name="Mottram J.C."/>
            <person name="Tachezy J."/>
            <person name="Fraser-Liggett C.M."/>
            <person name="Johnson P.J."/>
        </authorList>
    </citation>
    <scope>NUCLEOTIDE SEQUENCE [LARGE SCALE GENOMIC DNA]</scope>
    <source>
        <strain evidence="9">G3</strain>
    </source>
</reference>
<dbReference type="PROSITE" id="PS00410">
    <property type="entry name" value="G_DYNAMIN_1"/>
    <property type="match status" value="1"/>
</dbReference>
<name>A2FH85_TRIV3</name>
<dbReference type="InterPro" id="IPR045063">
    <property type="entry name" value="Dynamin_N"/>
</dbReference>
<dbReference type="SUPFAM" id="SSF52540">
    <property type="entry name" value="P-loop containing nucleoside triphosphate hydrolases"/>
    <property type="match status" value="1"/>
</dbReference>
<dbReference type="InterPro" id="IPR000375">
    <property type="entry name" value="Dynamin_stalk"/>
</dbReference>
<dbReference type="PROSITE" id="PS51388">
    <property type="entry name" value="GED"/>
    <property type="match status" value="1"/>
</dbReference>
<keyword evidence="2 6" id="KW-0547">Nucleotide-binding</keyword>
<dbReference type="InParanoid" id="A2FH85"/>
<proteinExistence type="inferred from homology"/>
<dbReference type="VEuPathDB" id="TrichDB:TVAGG3_0181490"/>
<dbReference type="CDD" id="cd08771">
    <property type="entry name" value="DLP_1"/>
    <property type="match status" value="1"/>
</dbReference>
<organism evidence="9 10">
    <name type="scientific">Trichomonas vaginalis (strain ATCC PRA-98 / G3)</name>
    <dbReference type="NCBI Taxonomy" id="412133"/>
    <lineage>
        <taxon>Eukaryota</taxon>
        <taxon>Metamonada</taxon>
        <taxon>Parabasalia</taxon>
        <taxon>Trichomonadida</taxon>
        <taxon>Trichomonadidae</taxon>
        <taxon>Trichomonas</taxon>
    </lineage>
</organism>
<dbReference type="FunFam" id="3.40.50.300:FF:003484">
    <property type="entry name" value="Dynamin central region family protein"/>
    <property type="match status" value="1"/>
</dbReference>
<dbReference type="OrthoDB" id="5061070at2759"/>
<dbReference type="EC" id="3.6.5.5" evidence="1"/>
<dbReference type="Gene3D" id="1.20.120.1240">
    <property type="entry name" value="Dynamin, middle domain"/>
    <property type="match status" value="1"/>
</dbReference>
<dbReference type="InterPro" id="IPR001401">
    <property type="entry name" value="Dynamin_GTPase"/>
</dbReference>
<evidence type="ECO:0000259" key="7">
    <source>
        <dbReference type="PROSITE" id="PS51388"/>
    </source>
</evidence>